<dbReference type="RefSeq" id="XP_024753997.1">
    <property type="nucleotide sequence ID" value="XM_024893149.1"/>
</dbReference>
<dbReference type="Proteomes" id="UP000241546">
    <property type="component" value="Unassembled WGS sequence"/>
</dbReference>
<dbReference type="AlphaFoldDB" id="A0A2T4BMY0"/>
<evidence type="ECO:0000313" key="1">
    <source>
        <dbReference type="EMBL" id="PTB70677.1"/>
    </source>
</evidence>
<proteinExistence type="predicted"/>
<accession>A0A2T4BMY0</accession>
<name>A0A2T4BMY0_9HYPO</name>
<protein>
    <submittedName>
        <fullName evidence="1">Uncharacterized protein</fullName>
    </submittedName>
</protein>
<gene>
    <name evidence="1" type="ORF">BBK36DRAFT_1137337</name>
</gene>
<reference evidence="2" key="1">
    <citation type="submission" date="2016-07" db="EMBL/GenBank/DDBJ databases">
        <title>Multiple horizontal gene transfer events from other fungi enriched the ability of initially mycotrophic Trichoderma (Ascomycota) to feed on dead plant biomass.</title>
        <authorList>
            <consortium name="DOE Joint Genome Institute"/>
            <person name="Atanasova L."/>
            <person name="Chenthamara K."/>
            <person name="Zhang J."/>
            <person name="Grujic M."/>
            <person name="Henrissat B."/>
            <person name="Kuo A."/>
            <person name="Aerts A."/>
            <person name="Salamov A."/>
            <person name="Lipzen A."/>
            <person name="Labutti K."/>
            <person name="Barry K."/>
            <person name="Miao Y."/>
            <person name="Rahimi M.J."/>
            <person name="Shen Q."/>
            <person name="Grigoriev I.V."/>
            <person name="Kubicek C.P."/>
            <person name="Druzhinina I.S."/>
        </authorList>
    </citation>
    <scope>NUCLEOTIDE SEQUENCE [LARGE SCALE GENOMIC DNA]</scope>
    <source>
        <strain evidence="2">TUCIM 6016</strain>
    </source>
</reference>
<evidence type="ECO:0000313" key="2">
    <source>
        <dbReference type="Proteomes" id="UP000241546"/>
    </source>
</evidence>
<dbReference type="EMBL" id="KZ680207">
    <property type="protein sequence ID" value="PTB70677.1"/>
    <property type="molecule type" value="Genomic_DNA"/>
</dbReference>
<organism evidence="1 2">
    <name type="scientific">Trichoderma citrinoviride</name>
    <dbReference type="NCBI Taxonomy" id="58853"/>
    <lineage>
        <taxon>Eukaryota</taxon>
        <taxon>Fungi</taxon>
        <taxon>Dikarya</taxon>
        <taxon>Ascomycota</taxon>
        <taxon>Pezizomycotina</taxon>
        <taxon>Sordariomycetes</taxon>
        <taxon>Hypocreomycetidae</taxon>
        <taxon>Hypocreales</taxon>
        <taxon>Hypocreaceae</taxon>
        <taxon>Trichoderma</taxon>
    </lineage>
</organism>
<keyword evidence="2" id="KW-1185">Reference proteome</keyword>
<dbReference type="GeneID" id="36601267"/>
<sequence length="139" mass="15787">MSLVSALSGRKFRAATSDLRTQFRMIKYVLLILGVAVARCNTTTAYYLAGSGITQNEFAVHLPIIFAKDSSTPVTSMWHLYWYKSFVVFVEKRVWTPRELSSECDARAADFSYERESLGTQFEMPEIDNKTASVDHIDD</sequence>